<accession>A0A2N2F487</accession>
<sequence length="457" mass="52357">MSTLPILKQNAYLSVFVKDNHIFANLAYTDFLAQKTYMLSDVTDLSPLKFRMDDIVFNKQFWFEYFDSLEKVFDWDIVDRRWDGIFKIVDFQSEGVGVSGLKVMVDDNQPFFNKIYLSLKDFSKDISLRVVDDKYMKGLIEGLRERLEYEDILWIDLDLSHFTVYRSRFKTVSTGIFGKEKRIGLDFSTSKISWNSEIGLIDSIKNSRLQAFLSVESSAQEVTDRWANFVANTPDYVSDQIVDDVMRSYVTIQNLSIKESNKEKLNGFGRTSSAVFVTGKLAKLLKKRDLLLSIIDGFELDGIFDLYMDSDNRMICYGKNLIKASESEDIVVIKGDILPRACKVVIPEVPSRAKGKIVFTGKMLSQEFEQKEIYALNPNLELFNIPNGRNKVVVEGVLKNGTVLTHYPNTDISFISNHGGVLYDSFVIDCRIRPVIYGPKAKDNKIKLQNWSNGNKE</sequence>
<organism evidence="1 2">
    <name type="scientific">Candidatus Dojkabacteria bacterium HGW-Dojkabacteria-1</name>
    <dbReference type="NCBI Taxonomy" id="2013761"/>
    <lineage>
        <taxon>Bacteria</taxon>
        <taxon>Candidatus Dojkabacteria</taxon>
    </lineage>
</organism>
<comment type="caution">
    <text evidence="1">The sequence shown here is derived from an EMBL/GenBank/DDBJ whole genome shotgun (WGS) entry which is preliminary data.</text>
</comment>
<dbReference type="AlphaFoldDB" id="A0A2N2F487"/>
<evidence type="ECO:0000313" key="2">
    <source>
        <dbReference type="Proteomes" id="UP000233417"/>
    </source>
</evidence>
<evidence type="ECO:0000313" key="1">
    <source>
        <dbReference type="EMBL" id="PKN03025.1"/>
    </source>
</evidence>
<name>A0A2N2F487_9BACT</name>
<gene>
    <name evidence="1" type="ORF">CVU76_03300</name>
</gene>
<dbReference type="Proteomes" id="UP000233417">
    <property type="component" value="Unassembled WGS sequence"/>
</dbReference>
<proteinExistence type="predicted"/>
<reference evidence="1 2" key="1">
    <citation type="journal article" date="2017" name="ISME J.">
        <title>Potential for microbial H2 and metal transformations associated with novel bacteria and archaea in deep terrestrial subsurface sediments.</title>
        <authorList>
            <person name="Hernsdorf A.W."/>
            <person name="Amano Y."/>
            <person name="Miyakawa K."/>
            <person name="Ise K."/>
            <person name="Suzuki Y."/>
            <person name="Anantharaman K."/>
            <person name="Probst A."/>
            <person name="Burstein D."/>
            <person name="Thomas B.C."/>
            <person name="Banfield J.F."/>
        </authorList>
    </citation>
    <scope>NUCLEOTIDE SEQUENCE [LARGE SCALE GENOMIC DNA]</scope>
    <source>
        <strain evidence="1">HGW-Dojkabacteria-1</strain>
    </source>
</reference>
<protein>
    <submittedName>
        <fullName evidence="1">Uncharacterized protein</fullName>
    </submittedName>
</protein>
<dbReference type="EMBL" id="PHAO01000001">
    <property type="protein sequence ID" value="PKN03025.1"/>
    <property type="molecule type" value="Genomic_DNA"/>
</dbReference>